<dbReference type="HOGENOM" id="CLU_1755903_0_0_7"/>
<protein>
    <recommendedName>
        <fullName evidence="3">YokE-like PH domain-containing protein</fullName>
    </recommendedName>
</protein>
<dbReference type="AlphaFoldDB" id="A8ZS10"/>
<evidence type="ECO:0000313" key="1">
    <source>
        <dbReference type="EMBL" id="ABW66028.1"/>
    </source>
</evidence>
<dbReference type="RefSeq" id="WP_012173647.1">
    <property type="nucleotide sequence ID" value="NC_009943.1"/>
</dbReference>
<dbReference type="eggNOG" id="ENOG5031MB4">
    <property type="taxonomic scope" value="Bacteria"/>
</dbReference>
<reference evidence="1 2" key="1">
    <citation type="submission" date="2007-10" db="EMBL/GenBank/DDBJ databases">
        <title>Complete sequence of Desulfococcus oleovorans Hxd3.</title>
        <authorList>
            <consortium name="US DOE Joint Genome Institute"/>
            <person name="Copeland A."/>
            <person name="Lucas S."/>
            <person name="Lapidus A."/>
            <person name="Barry K."/>
            <person name="Glavina del Rio T."/>
            <person name="Dalin E."/>
            <person name="Tice H."/>
            <person name="Pitluck S."/>
            <person name="Kiss H."/>
            <person name="Brettin T."/>
            <person name="Bruce D."/>
            <person name="Detter J.C."/>
            <person name="Han C."/>
            <person name="Schmutz J."/>
            <person name="Larimer F."/>
            <person name="Land M."/>
            <person name="Hauser L."/>
            <person name="Kyrpides N."/>
            <person name="Kim E."/>
            <person name="Wawrik B."/>
            <person name="Richardson P."/>
        </authorList>
    </citation>
    <scope>NUCLEOTIDE SEQUENCE [LARGE SCALE GENOMIC DNA]</scope>
    <source>
        <strain evidence="2">DSM 6200 / JCM 39069 / Hxd3</strain>
    </source>
</reference>
<dbReference type="EMBL" id="CP000859">
    <property type="protein sequence ID" value="ABW66028.1"/>
    <property type="molecule type" value="Genomic_DNA"/>
</dbReference>
<evidence type="ECO:0000313" key="2">
    <source>
        <dbReference type="Proteomes" id="UP000008561"/>
    </source>
</evidence>
<dbReference type="KEGG" id="dol:Dole_0218"/>
<gene>
    <name evidence="1" type="ordered locus">Dole_0218</name>
</gene>
<sequence>MKKALSYRLFRLGAIPKKLRPELESEGIVVADEGMAGRFVAKNVKGPGRRYRGRVELFSGCLAVTQKRVACFTYGKRQIHIAADDPKLSDLFVDVPAPDTLLISFEAADFRDDWRGVLAFRFKTQKARRFFDVLTALGAGRGRPASGA</sequence>
<proteinExistence type="predicted"/>
<dbReference type="STRING" id="96561.Dole_0218"/>
<keyword evidence="2" id="KW-1185">Reference proteome</keyword>
<dbReference type="OrthoDB" id="9255612at2"/>
<organism evidence="1 2">
    <name type="scientific">Desulfosudis oleivorans (strain DSM 6200 / JCM 39069 / Hxd3)</name>
    <name type="common">Desulfococcus oleovorans</name>
    <dbReference type="NCBI Taxonomy" id="96561"/>
    <lineage>
        <taxon>Bacteria</taxon>
        <taxon>Pseudomonadati</taxon>
        <taxon>Thermodesulfobacteriota</taxon>
        <taxon>Desulfobacteria</taxon>
        <taxon>Desulfobacterales</taxon>
        <taxon>Desulfosudaceae</taxon>
        <taxon>Desulfosudis</taxon>
    </lineage>
</organism>
<accession>A8ZS10</accession>
<dbReference type="Proteomes" id="UP000008561">
    <property type="component" value="Chromosome"/>
</dbReference>
<name>A8ZS10_DESOH</name>
<evidence type="ECO:0008006" key="3">
    <source>
        <dbReference type="Google" id="ProtNLM"/>
    </source>
</evidence>